<evidence type="ECO:0000313" key="7">
    <source>
        <dbReference type="Proteomes" id="UP000666915"/>
    </source>
</evidence>
<dbReference type="Proteomes" id="UP000666915">
    <property type="component" value="Unassembled WGS sequence"/>
</dbReference>
<evidence type="ECO:0000256" key="4">
    <source>
        <dbReference type="ARBA" id="ARBA00023136"/>
    </source>
</evidence>
<dbReference type="RefSeq" id="WP_208271760.1">
    <property type="nucleotide sequence ID" value="NZ_BAAAGM010000026.1"/>
</dbReference>
<dbReference type="EMBL" id="JAGEOK010000033">
    <property type="protein sequence ID" value="MBO2443448.1"/>
    <property type="molecule type" value="Genomic_DNA"/>
</dbReference>
<organism evidence="6 7">
    <name type="scientific">Actinomadura nitritigenes</name>
    <dbReference type="NCBI Taxonomy" id="134602"/>
    <lineage>
        <taxon>Bacteria</taxon>
        <taxon>Bacillati</taxon>
        <taxon>Actinomycetota</taxon>
        <taxon>Actinomycetes</taxon>
        <taxon>Streptosporangiales</taxon>
        <taxon>Thermomonosporaceae</taxon>
        <taxon>Actinomadura</taxon>
    </lineage>
</organism>
<feature type="transmembrane region" description="Helical" evidence="5">
    <location>
        <begin position="75"/>
        <end position="97"/>
    </location>
</feature>
<dbReference type="Gene3D" id="1.20.1070.10">
    <property type="entry name" value="Rhodopsin 7-helix transmembrane proteins"/>
    <property type="match status" value="1"/>
</dbReference>
<dbReference type="NCBIfam" id="NF038020">
    <property type="entry name" value="HeR"/>
    <property type="match status" value="1"/>
</dbReference>
<feature type="transmembrane region" description="Helical" evidence="5">
    <location>
        <begin position="26"/>
        <end position="55"/>
    </location>
</feature>
<feature type="transmembrane region" description="Helical" evidence="5">
    <location>
        <begin position="167"/>
        <end position="190"/>
    </location>
</feature>
<evidence type="ECO:0000256" key="3">
    <source>
        <dbReference type="ARBA" id="ARBA00022989"/>
    </source>
</evidence>
<proteinExistence type="predicted"/>
<dbReference type="InterPro" id="IPR041113">
    <property type="entry name" value="Heliorhodopsin"/>
</dbReference>
<evidence type="ECO:0000256" key="5">
    <source>
        <dbReference type="SAM" id="Phobius"/>
    </source>
</evidence>
<comment type="caution">
    <text evidence="6">The sequence shown here is derived from an EMBL/GenBank/DDBJ whole genome shotgun (WGS) entry which is preliminary data.</text>
</comment>
<keyword evidence="4 5" id="KW-0472">Membrane</keyword>
<dbReference type="InterPro" id="IPR035952">
    <property type="entry name" value="Rhomboid-like_sf"/>
</dbReference>
<accession>A0ABS3RB40</accession>
<comment type="subcellular location">
    <subcellularLocation>
        <location evidence="1">Membrane</location>
        <topology evidence="1">Multi-pass membrane protein</topology>
    </subcellularLocation>
</comment>
<evidence type="ECO:0000256" key="2">
    <source>
        <dbReference type="ARBA" id="ARBA00022692"/>
    </source>
</evidence>
<name>A0ABS3RB40_9ACTN</name>
<keyword evidence="7" id="KW-1185">Reference proteome</keyword>
<feature type="transmembrane region" description="Helical" evidence="5">
    <location>
        <begin position="202"/>
        <end position="223"/>
    </location>
</feature>
<dbReference type="SUPFAM" id="SSF144091">
    <property type="entry name" value="Rhomboid-like"/>
    <property type="match status" value="1"/>
</dbReference>
<sequence>MTERNLTRPGECMDRRQQRSLRGGNAVAAVLHTAQAVLIVVLATDFSLPVTAAYLSGPPGTAPQDRVVLFDLPTGLAVAVFLALSGVAHLLVCTVWWRRYLLDLERRRNSARWVEYSLSASLMIVLISQLVGIADVAALIAIFGVNAAMILFGWLQEKYEEPGAHGWLPFTFGCIAGTVPWIAIVIYTIAPKSPSQAEPPGFVYGIIASLFVLFNIFALNQWLQYRAKGRWADYLFGEKGYIVLSLTAKSALAWQIFGGTLAG</sequence>
<reference evidence="6 7" key="1">
    <citation type="submission" date="2021-03" db="EMBL/GenBank/DDBJ databases">
        <authorList>
            <person name="Kanchanasin P."/>
            <person name="Saeng-In P."/>
            <person name="Phongsopitanun W."/>
            <person name="Yuki M."/>
            <person name="Kudo T."/>
            <person name="Ohkuma M."/>
            <person name="Tanasupawat S."/>
        </authorList>
    </citation>
    <scope>NUCLEOTIDE SEQUENCE [LARGE SCALE GENOMIC DNA]</scope>
    <source>
        <strain evidence="6 7">L46</strain>
    </source>
</reference>
<evidence type="ECO:0000256" key="1">
    <source>
        <dbReference type="ARBA" id="ARBA00004141"/>
    </source>
</evidence>
<protein>
    <submittedName>
        <fullName evidence="6">Heliorhodopsin HeR</fullName>
    </submittedName>
</protein>
<feature type="transmembrane region" description="Helical" evidence="5">
    <location>
        <begin position="113"/>
        <end position="131"/>
    </location>
</feature>
<keyword evidence="3 5" id="KW-1133">Transmembrane helix</keyword>
<gene>
    <name evidence="6" type="primary">heR</name>
    <name evidence="6" type="ORF">J4557_38580</name>
</gene>
<dbReference type="Pfam" id="PF18761">
    <property type="entry name" value="Heliorhodopsin"/>
    <property type="match status" value="1"/>
</dbReference>
<keyword evidence="2 5" id="KW-0812">Transmembrane</keyword>
<evidence type="ECO:0000313" key="6">
    <source>
        <dbReference type="EMBL" id="MBO2443448.1"/>
    </source>
</evidence>
<feature type="transmembrane region" description="Helical" evidence="5">
    <location>
        <begin position="137"/>
        <end position="155"/>
    </location>
</feature>